<dbReference type="RefSeq" id="WP_230000105.1">
    <property type="nucleotide sequence ID" value="NZ_JAJJMN010000001.1"/>
</dbReference>
<dbReference type="EMBL" id="JAJJMN010000001">
    <property type="protein sequence ID" value="MCC9018746.1"/>
    <property type="molecule type" value="Genomic_DNA"/>
</dbReference>
<keyword evidence="2" id="KW-1185">Reference proteome</keyword>
<evidence type="ECO:0000313" key="1">
    <source>
        <dbReference type="EMBL" id="MCC9018746.1"/>
    </source>
</evidence>
<comment type="caution">
    <text evidence="1">The sequence shown here is derived from an EMBL/GenBank/DDBJ whole genome shotgun (WGS) entry which is preliminary data.</text>
</comment>
<reference evidence="1" key="1">
    <citation type="submission" date="2021-11" db="EMBL/GenBank/DDBJ databases">
        <title>Description of novel Flavobacterium species.</title>
        <authorList>
            <person name="Saticioglu I.B."/>
            <person name="Ay H."/>
            <person name="Altun S."/>
            <person name="Duman M."/>
        </authorList>
    </citation>
    <scope>NUCLEOTIDE SEQUENCE</scope>
    <source>
        <strain evidence="1">F-126</strain>
    </source>
</reference>
<sequence>MKFELNNHQRKYLGLEIVPDNWEKVEITKEIFVYFDGNTIRKKISVGDYSYQEIKLEEETVNRTILLPKTSRGKEKKLNFSSLEARNGIGMYFTFNIAGIIIGNHSTEKTYYSTSFENIRFKSIKDLPLWLDNYISNTTESDLNDLQKIATEERKRINLKEGDFFIYKVDRRNFGFGRLICDIRKIRKNPNFKTNKNYGFSNLMTQPLVIKIYHIIQNSKEIDLTYLKFLKSLPSQYIMDNLLYYGDFEIIGNLPLEDWEIDFPISYARSISYGDFDTVYLQYGKIYKETKRDKFYKYIEIPNPDPKGDWDKCLKFNPYRNESIQFGLDFNKSSLLQAISENSNQSYWNEEFYGRDTDLRNPINREIKKEIFDFFELDSNKLYSENLQKNEW</sequence>
<organism evidence="1 2">
    <name type="scientific">Flavobacterium lipolyticum</name>
    <dbReference type="NCBI Taxonomy" id="2893754"/>
    <lineage>
        <taxon>Bacteria</taxon>
        <taxon>Pseudomonadati</taxon>
        <taxon>Bacteroidota</taxon>
        <taxon>Flavobacteriia</taxon>
        <taxon>Flavobacteriales</taxon>
        <taxon>Flavobacteriaceae</taxon>
        <taxon>Flavobacterium</taxon>
    </lineage>
</organism>
<protein>
    <submittedName>
        <fullName evidence="1">Immunity 26/phosphotriesterase HocA family protein</fullName>
    </submittedName>
</protein>
<evidence type="ECO:0000313" key="2">
    <source>
        <dbReference type="Proteomes" id="UP001430700"/>
    </source>
</evidence>
<proteinExistence type="predicted"/>
<dbReference type="Pfam" id="PF15428">
    <property type="entry name" value="Imm26"/>
    <property type="match status" value="1"/>
</dbReference>
<name>A0ABS8M1M7_9FLAO</name>
<dbReference type="InterPro" id="IPR029278">
    <property type="entry name" value="Imm26"/>
</dbReference>
<gene>
    <name evidence="1" type="ORF">LNQ34_13275</name>
</gene>
<dbReference type="Proteomes" id="UP001430700">
    <property type="component" value="Unassembled WGS sequence"/>
</dbReference>
<accession>A0ABS8M1M7</accession>